<evidence type="ECO:0000313" key="2">
    <source>
        <dbReference type="EMBL" id="MFB9732326.1"/>
    </source>
</evidence>
<gene>
    <name evidence="2" type="ORF">ACFFN0_09750</name>
</gene>
<organism evidence="2 3">
    <name type="scientific">Ornithinimicrobium kibberense</name>
    <dbReference type="NCBI Taxonomy" id="282060"/>
    <lineage>
        <taxon>Bacteria</taxon>
        <taxon>Bacillati</taxon>
        <taxon>Actinomycetota</taxon>
        <taxon>Actinomycetes</taxon>
        <taxon>Micrococcales</taxon>
        <taxon>Ornithinimicrobiaceae</taxon>
        <taxon>Ornithinimicrobium</taxon>
    </lineage>
</organism>
<keyword evidence="3" id="KW-1185">Reference proteome</keyword>
<proteinExistence type="predicted"/>
<name>A0ABV5V3F2_9MICO</name>
<accession>A0ABV5V3F2</accession>
<dbReference type="Gene3D" id="3.40.50.360">
    <property type="match status" value="1"/>
</dbReference>
<dbReference type="Pfam" id="PF03358">
    <property type="entry name" value="FMN_red"/>
    <property type="match status" value="1"/>
</dbReference>
<dbReference type="SUPFAM" id="SSF52218">
    <property type="entry name" value="Flavoproteins"/>
    <property type="match status" value="1"/>
</dbReference>
<dbReference type="InterPro" id="IPR005025">
    <property type="entry name" value="FMN_Rdtase-like_dom"/>
</dbReference>
<dbReference type="InterPro" id="IPR029039">
    <property type="entry name" value="Flavoprotein-like_sf"/>
</dbReference>
<reference evidence="2 3" key="1">
    <citation type="submission" date="2024-09" db="EMBL/GenBank/DDBJ databases">
        <authorList>
            <person name="Sun Q."/>
            <person name="Mori K."/>
        </authorList>
    </citation>
    <scope>NUCLEOTIDE SEQUENCE [LARGE SCALE GENOMIC DNA]</scope>
    <source>
        <strain evidence="2 3">JCM 12763</strain>
    </source>
</reference>
<evidence type="ECO:0000259" key="1">
    <source>
        <dbReference type="Pfam" id="PF03358"/>
    </source>
</evidence>
<sequence>MDAPRYEDLTALLVNCSLTPDPARSHTGRLLDVVDHLMTGAGVTVDRLHAVGHDIAPGVQPDMREHGWERDEWPDLWPRVQAADILVLGTPIWLGEESSVCRRVVERLYAMSGQLNDAGQSIYYGKVGGAVITGNEDGVKHTAMSLLFALSHLGLTIPPQADVGWIGEIGPGPSYGDPREDDVPVGFDSDFTRTNATIMSWNLMHTADLLRRAGGLPTYGNDRDALQGGERFGYAGPEPVKTDG</sequence>
<feature type="domain" description="NADPH-dependent FMN reductase-like" evidence="1">
    <location>
        <begin position="12"/>
        <end position="161"/>
    </location>
</feature>
<dbReference type="RefSeq" id="WP_141338536.1">
    <property type="nucleotide sequence ID" value="NZ_JBHMAX010000017.1"/>
</dbReference>
<comment type="caution">
    <text evidence="2">The sequence shown here is derived from an EMBL/GenBank/DDBJ whole genome shotgun (WGS) entry which is preliminary data.</text>
</comment>
<dbReference type="Proteomes" id="UP001589613">
    <property type="component" value="Unassembled WGS sequence"/>
</dbReference>
<dbReference type="EMBL" id="JBHMAX010000017">
    <property type="protein sequence ID" value="MFB9732326.1"/>
    <property type="molecule type" value="Genomic_DNA"/>
</dbReference>
<evidence type="ECO:0000313" key="3">
    <source>
        <dbReference type="Proteomes" id="UP001589613"/>
    </source>
</evidence>
<protein>
    <submittedName>
        <fullName evidence="2">Flavodoxin family protein</fullName>
    </submittedName>
</protein>